<reference evidence="2 3" key="1">
    <citation type="submission" date="2016-06" db="EMBL/GenBank/DDBJ databases">
        <title>Three novel species with peptidoglycan cell walls form the new genus Lacunisphaera gen. nov. in the family Opitutaceae of the verrucomicrobial subdivision 4.</title>
        <authorList>
            <person name="Rast P."/>
            <person name="Gloeckner I."/>
            <person name="Jogler M."/>
            <person name="Boedeker C."/>
            <person name="Jeske O."/>
            <person name="Wiegand S."/>
            <person name="Reinhardt R."/>
            <person name="Schumann P."/>
            <person name="Rohde M."/>
            <person name="Spring S."/>
            <person name="Gloeckner F.O."/>
            <person name="Jogler C."/>
        </authorList>
    </citation>
    <scope>NUCLEOTIDE SEQUENCE [LARGE SCALE GENOMIC DNA]</scope>
    <source>
        <strain evidence="2 3">IG16b</strain>
    </source>
</reference>
<dbReference type="KEGG" id="obg:Verru16b_02708"/>
<evidence type="ECO:0008006" key="4">
    <source>
        <dbReference type="Google" id="ProtNLM"/>
    </source>
</evidence>
<dbReference type="AlphaFoldDB" id="A0A1D8AXK7"/>
<evidence type="ECO:0000256" key="1">
    <source>
        <dbReference type="SAM" id="SignalP"/>
    </source>
</evidence>
<keyword evidence="3" id="KW-1185">Reference proteome</keyword>
<protein>
    <recommendedName>
        <fullName evidence="4">DUF1570 domain-containing protein</fullName>
    </recommendedName>
</protein>
<dbReference type="EMBL" id="CP016094">
    <property type="protein sequence ID" value="AOS45624.1"/>
    <property type="molecule type" value="Genomic_DNA"/>
</dbReference>
<proteinExistence type="predicted"/>
<keyword evidence="1" id="KW-0732">Signal</keyword>
<dbReference type="Proteomes" id="UP000095228">
    <property type="component" value="Chromosome"/>
</dbReference>
<name>A0A1D8AXK7_9BACT</name>
<organism evidence="2 3">
    <name type="scientific">Lacunisphaera limnophila</name>
    <dbReference type="NCBI Taxonomy" id="1838286"/>
    <lineage>
        <taxon>Bacteria</taxon>
        <taxon>Pseudomonadati</taxon>
        <taxon>Verrucomicrobiota</taxon>
        <taxon>Opitutia</taxon>
        <taxon>Opitutales</taxon>
        <taxon>Opitutaceae</taxon>
        <taxon>Lacunisphaera</taxon>
    </lineage>
</organism>
<gene>
    <name evidence="2" type="ORF">Verru16b_02708</name>
</gene>
<evidence type="ECO:0000313" key="2">
    <source>
        <dbReference type="EMBL" id="AOS45624.1"/>
    </source>
</evidence>
<evidence type="ECO:0000313" key="3">
    <source>
        <dbReference type="Proteomes" id="UP000095228"/>
    </source>
</evidence>
<sequence>MTARLTGGLILLSCLARPLVGADDVVTAGETLELPTLTVTEQQDLPPVESWQHTRIADFEVLTNASERETRRLLADFHKFRQAVRLVWPVSAQRVVSASLILCGGKNSFDPFLPAGPARGDQLVPSLLLRNREQIAIVVDLQTQLVAINDPAALLATGGAAAEYQVDHYRQLYREYVHFLLSQSEVRPPAWMEEGLAQTIMDIELTRKTLIFGKIDSYKGSASGGSPLEAAADDATVAGAIVGEQPFNIVLQNRRFIPFARFLAITHDDPEAVSPLGNNLWAKQAYAFVHYCLFGEKLKYKEALVQFVGRLAREPLSEELFRDCFKVGYADMEKQLRAYLRYTRHQYQKYELQDSDLLAPADIALATASPAQIGLIKGDALRLALQPAAAHQEYRLAYRRGSREPALLAGLGQVDPEPENALKYLNVATKEGLPSPTAHAALARLRLDGFKAEQGTDGRLTNAQMAGVLAPLFKARTLPPPLPEVYATIAEAWSLSAVSPKPEHLKVLDEGIRLFPRHSALLYQAAVLYRQAGVPANTRAIAQLALRYPQDETQRARFEALLAELPPAN</sequence>
<dbReference type="STRING" id="1838286.Verru16b_02708"/>
<accession>A0A1D8AXK7</accession>
<feature type="chain" id="PRO_5009105343" description="DUF1570 domain-containing protein" evidence="1">
    <location>
        <begin position="23"/>
        <end position="569"/>
    </location>
</feature>
<feature type="signal peptide" evidence="1">
    <location>
        <begin position="1"/>
        <end position="22"/>
    </location>
</feature>